<evidence type="ECO:0000313" key="3">
    <source>
        <dbReference type="Proteomes" id="UP000440578"/>
    </source>
</evidence>
<accession>A0A6A4WLJ3</accession>
<keyword evidence="3" id="KW-1185">Reference proteome</keyword>
<comment type="caution">
    <text evidence="2">The sequence shown here is derived from an EMBL/GenBank/DDBJ whole genome shotgun (WGS) entry which is preliminary data.</text>
</comment>
<keyword evidence="1" id="KW-0175">Coiled coil</keyword>
<sequence length="207" mass="23403">MKEQFVTMGQRLRKVEDRLEEKEAELAGVRATLKDTQRELGELQTQVEENERVSRLPSLILSGSVVPKKPSAGQLPAAGESVEQLAVDLLRRHFTDLKVTLRDIDRAHRLPGRGDPRIICRFVQSGTGSIRDAVYQRRLELRGSGLYVSECLSRKRAEVLRTLGEAKKDGKIYTAFSRQGHVFYKLKKSGENVRVDSVQEVLQKSMT</sequence>
<dbReference type="OrthoDB" id="5971624at2759"/>
<name>A0A6A4WLJ3_AMPAM</name>
<dbReference type="AlphaFoldDB" id="A0A6A4WLJ3"/>
<protein>
    <submittedName>
        <fullName evidence="2">Uncharacterized protein</fullName>
    </submittedName>
</protein>
<proteinExistence type="predicted"/>
<dbReference type="Proteomes" id="UP000440578">
    <property type="component" value="Unassembled WGS sequence"/>
</dbReference>
<reference evidence="2 3" key="1">
    <citation type="submission" date="2019-07" db="EMBL/GenBank/DDBJ databases">
        <title>Draft genome assembly of a fouling barnacle, Amphibalanus amphitrite (Darwin, 1854): The first reference genome for Thecostraca.</title>
        <authorList>
            <person name="Kim W."/>
        </authorList>
    </citation>
    <scope>NUCLEOTIDE SEQUENCE [LARGE SCALE GENOMIC DNA]</scope>
    <source>
        <strain evidence="2">SNU_AA5</strain>
        <tissue evidence="2">Soma without cirri and trophi</tissue>
    </source>
</reference>
<dbReference type="EMBL" id="VIIS01001020">
    <property type="protein sequence ID" value="KAF0302741.1"/>
    <property type="molecule type" value="Genomic_DNA"/>
</dbReference>
<evidence type="ECO:0000313" key="2">
    <source>
        <dbReference type="EMBL" id="KAF0302741.1"/>
    </source>
</evidence>
<feature type="coiled-coil region" evidence="1">
    <location>
        <begin position="5"/>
        <end position="53"/>
    </location>
</feature>
<organism evidence="2 3">
    <name type="scientific">Amphibalanus amphitrite</name>
    <name type="common">Striped barnacle</name>
    <name type="synonym">Balanus amphitrite</name>
    <dbReference type="NCBI Taxonomy" id="1232801"/>
    <lineage>
        <taxon>Eukaryota</taxon>
        <taxon>Metazoa</taxon>
        <taxon>Ecdysozoa</taxon>
        <taxon>Arthropoda</taxon>
        <taxon>Crustacea</taxon>
        <taxon>Multicrustacea</taxon>
        <taxon>Cirripedia</taxon>
        <taxon>Thoracica</taxon>
        <taxon>Thoracicalcarea</taxon>
        <taxon>Balanomorpha</taxon>
        <taxon>Balanoidea</taxon>
        <taxon>Balanidae</taxon>
        <taxon>Amphibalaninae</taxon>
        <taxon>Amphibalanus</taxon>
    </lineage>
</organism>
<evidence type="ECO:0000256" key="1">
    <source>
        <dbReference type="SAM" id="Coils"/>
    </source>
</evidence>
<gene>
    <name evidence="2" type="ORF">FJT64_025187</name>
</gene>